<feature type="transmembrane region" description="Helical" evidence="3">
    <location>
        <begin position="78"/>
        <end position="100"/>
    </location>
</feature>
<dbReference type="InterPro" id="IPR015421">
    <property type="entry name" value="PyrdxlP-dep_Trfase_major"/>
</dbReference>
<dbReference type="Pfam" id="PF01041">
    <property type="entry name" value="DegT_DnrJ_EryC1"/>
    <property type="match status" value="1"/>
</dbReference>
<dbReference type="InterPro" id="IPR015422">
    <property type="entry name" value="PyrdxlP-dep_Trfase_small"/>
</dbReference>
<dbReference type="InterPro" id="IPR015424">
    <property type="entry name" value="PyrdxlP-dep_Trfase"/>
</dbReference>
<comment type="caution">
    <text evidence="5">The sequence shown here is derived from an EMBL/GenBank/DDBJ whole genome shotgun (WGS) entry which is preliminary data.</text>
</comment>
<feature type="transmembrane region" description="Helical" evidence="3">
    <location>
        <begin position="112"/>
        <end position="132"/>
    </location>
</feature>
<dbReference type="EMBL" id="PXYI01000014">
    <property type="protein sequence ID" value="PSJ36387.1"/>
    <property type="molecule type" value="Genomic_DNA"/>
</dbReference>
<evidence type="ECO:0000256" key="2">
    <source>
        <dbReference type="RuleBase" id="RU004508"/>
    </source>
</evidence>
<dbReference type="InterPro" id="IPR051203">
    <property type="entry name" value="Polysaccharide_Synthase-Rel"/>
</dbReference>
<dbReference type="Gene3D" id="3.90.1150.10">
    <property type="entry name" value="Aspartate Aminotransferase, domain 1"/>
    <property type="match status" value="1"/>
</dbReference>
<dbReference type="Gene3D" id="3.40.50.720">
    <property type="entry name" value="NAD(P)-binding Rossmann-like Domain"/>
    <property type="match status" value="2"/>
</dbReference>
<dbReference type="InterPro" id="IPR036291">
    <property type="entry name" value="NAD(P)-bd_dom_sf"/>
</dbReference>
<organism evidence="5 6">
    <name type="scientific">Allosphingosinicella deserti</name>
    <dbReference type="NCBI Taxonomy" id="2116704"/>
    <lineage>
        <taxon>Bacteria</taxon>
        <taxon>Pseudomonadati</taxon>
        <taxon>Pseudomonadota</taxon>
        <taxon>Alphaproteobacteria</taxon>
        <taxon>Sphingomonadales</taxon>
        <taxon>Sphingomonadaceae</taxon>
        <taxon>Allosphingosinicella</taxon>
    </lineage>
</organism>
<evidence type="ECO:0000259" key="4">
    <source>
        <dbReference type="Pfam" id="PF02719"/>
    </source>
</evidence>
<protein>
    <recommendedName>
        <fullName evidence="4">Polysaccharide biosynthesis protein CapD-like domain-containing protein</fullName>
    </recommendedName>
</protein>
<keyword evidence="3" id="KW-0472">Membrane</keyword>
<sequence length="1135" mass="122596">MATKSDANPADPAAPRVVEEARTAGARHRIAGSGFLPQSGAGMARLLAVVGLDAAAVMLTLPIAVARGAAPMPRAVPTSLLAMAAFAAVAVTVFFALRLYQRSWRYLSFEDCAFLGATVISGVSAAWAIRLYSSPSTFSDATTLLPSILLHFALVTGAMGAMRICRRALRERLRNRVVRKIEVKDRRRVLLIGELDWARAIIELARADPSCTFEICGILTDTPHVGRLQIAGVRVLGPPERLRLVVAALTAEARRPEAIIVHEDSEKSHDTLARLLPAADDLELTIGRIRHLWGEAGGDGSHLQLEQLPLAELLGRPMVELDKSPVARTIAGQRVLVTGAGGTIGSELVRQIAGFGPAEIVLLDHAEYNLYRVDLEVRERFPDVTFHSELCSIRQMPALRQIFDRHRPQLVFHAAALKHVPIVEASPCDGVHTNVLGTRNVANAVCEFGARAMVQVSTDKAVNPVGMMGATKRLGELYCQALDLIGASDTESPRFMTVRFGNVLGSSGSLIPLFKKQIAEGKPLTVTHPDMERFFMTVEEAVQLVLQSSTRTMELQGSRGAIFVLDMGAPVKIMDVAKRMLRLAGRAVTEDSIRVVGLRPGEKLFEELFDISEERVQSQIPGVFEARPCPLPLDRLVSGFLQLEQLIGEGDADALRALTLKLIEAPKGAAWDPMLLRLIQESSQIRPRPDPLSRRLTGEPRLQPAVPLTYSQGNETMIQICALQKSGSAPAGAAEKGPTAITKVRTAWPRHEAEEIDAVTDILASGRVNALVHGDETRAFEDEFAAYCGASAGIAVANGTLALELGLRALGIGPGDEVIVPARSFFATAACVVAVGASPVFADVDPVSQTIDPVSAARAVTSRTRALICVHLGGWPCAMRELQALSNSRGLRLIEDCAQAHGASYHGRRVGSFGDVAAFSFCTDKIMSTGGEGGMLLVNDERVYERAWAYKDHGKSLAKIRTAASPGCFRYVHDSFGSNFRMTEMQSAIGRIQLRNLPRWLAQRRVNAASLIAGLRAVRGLRLPIVPDGIEHAFYKFNFLLDDPGGARLHSGFIQELIDRGVPASAGTCPDMSREEAFTARSFVNPVELPGADYLGARNVTLPVDHTLGEAEMTFMAEAIRASLLPVARAVELIR</sequence>
<evidence type="ECO:0000313" key="5">
    <source>
        <dbReference type="EMBL" id="PSJ36387.1"/>
    </source>
</evidence>
<comment type="similarity">
    <text evidence="1">Belongs to the polysaccharide synthase family.</text>
</comment>
<feature type="domain" description="Polysaccharide biosynthesis protein CapD-like" evidence="4">
    <location>
        <begin position="335"/>
        <end position="626"/>
    </location>
</feature>
<dbReference type="CDD" id="cd05237">
    <property type="entry name" value="UDP_invert_4-6DH_SDR_e"/>
    <property type="match status" value="1"/>
</dbReference>
<name>A0A2P7QEJ0_9SPHN</name>
<dbReference type="InterPro" id="IPR000653">
    <property type="entry name" value="DegT/StrS_aminotransferase"/>
</dbReference>
<proteinExistence type="inferred from homology"/>
<keyword evidence="3" id="KW-0812">Transmembrane</keyword>
<accession>A0A2P7QEJ0</accession>
<dbReference type="PANTHER" id="PTHR43318">
    <property type="entry name" value="UDP-N-ACETYLGLUCOSAMINE 4,6-DEHYDRATASE"/>
    <property type="match status" value="1"/>
</dbReference>
<reference evidence="5 6" key="1">
    <citation type="submission" date="2018-03" db="EMBL/GenBank/DDBJ databases">
        <title>The draft genome of Sphingosinicella sp. GL-C-18.</title>
        <authorList>
            <person name="Liu L."/>
            <person name="Li L."/>
            <person name="Liang L."/>
            <person name="Zhang X."/>
            <person name="Wang T."/>
        </authorList>
    </citation>
    <scope>NUCLEOTIDE SEQUENCE [LARGE SCALE GENOMIC DNA]</scope>
    <source>
        <strain evidence="5 6">GL-C-18</strain>
    </source>
</reference>
<comment type="similarity">
    <text evidence="2">Belongs to the DegT/DnrJ/EryC1 family.</text>
</comment>
<evidence type="ECO:0000256" key="1">
    <source>
        <dbReference type="ARBA" id="ARBA00007430"/>
    </source>
</evidence>
<keyword evidence="6" id="KW-1185">Reference proteome</keyword>
<dbReference type="InterPro" id="IPR003869">
    <property type="entry name" value="Polysac_CapD-like"/>
</dbReference>
<dbReference type="OrthoDB" id="9803111at2"/>
<keyword evidence="3" id="KW-1133">Transmembrane helix</keyword>
<evidence type="ECO:0000313" key="6">
    <source>
        <dbReference type="Proteomes" id="UP000241167"/>
    </source>
</evidence>
<dbReference type="Gene3D" id="3.40.640.10">
    <property type="entry name" value="Type I PLP-dependent aspartate aminotransferase-like (Major domain)"/>
    <property type="match status" value="1"/>
</dbReference>
<dbReference type="Proteomes" id="UP000241167">
    <property type="component" value="Unassembled WGS sequence"/>
</dbReference>
<dbReference type="Pfam" id="PF02719">
    <property type="entry name" value="Polysacc_synt_2"/>
    <property type="match status" value="1"/>
</dbReference>
<dbReference type="CDD" id="cd00616">
    <property type="entry name" value="AHBA_syn"/>
    <property type="match status" value="1"/>
</dbReference>
<dbReference type="AlphaFoldDB" id="A0A2P7QEJ0"/>
<dbReference type="SUPFAM" id="SSF53383">
    <property type="entry name" value="PLP-dependent transferases"/>
    <property type="match status" value="1"/>
</dbReference>
<evidence type="ECO:0000256" key="3">
    <source>
        <dbReference type="SAM" id="Phobius"/>
    </source>
</evidence>
<gene>
    <name evidence="5" type="ORF">C7I55_26455</name>
</gene>
<dbReference type="RefSeq" id="WP_106516061.1">
    <property type="nucleotide sequence ID" value="NZ_PXYI01000014.1"/>
</dbReference>
<feature type="transmembrane region" description="Helical" evidence="3">
    <location>
        <begin position="46"/>
        <end position="66"/>
    </location>
</feature>
<keyword evidence="2" id="KW-0663">Pyridoxal phosphate</keyword>
<dbReference type="PANTHER" id="PTHR43318:SF1">
    <property type="entry name" value="POLYSACCHARIDE BIOSYNTHESIS PROTEIN EPSC-RELATED"/>
    <property type="match status" value="1"/>
</dbReference>
<dbReference type="SUPFAM" id="SSF51735">
    <property type="entry name" value="NAD(P)-binding Rossmann-fold domains"/>
    <property type="match status" value="1"/>
</dbReference>